<protein>
    <submittedName>
        <fullName evidence="1">Putative phage protein</fullName>
    </submittedName>
</protein>
<sequence>MWFNILDSSKKGFGIGKAMVGASLTGGIGLVAGNLGAKKVRVTCLNCGKQFWAGKK</sequence>
<proteinExistence type="predicted"/>
<reference evidence="1" key="1">
    <citation type="submission" date="2014-07" db="EMBL/GenBank/DDBJ databases">
        <authorList>
            <person name="Monot Marc"/>
        </authorList>
    </citation>
    <scope>NUCLEOTIDE SEQUENCE</scope>
    <source>
        <strain evidence="1">7032989</strain>
    </source>
</reference>
<name>A0A069AZI6_CLODI</name>
<evidence type="ECO:0000313" key="1">
    <source>
        <dbReference type="EMBL" id="CDT81584.1"/>
    </source>
</evidence>
<dbReference type="AlphaFoldDB" id="A0A069AZI6"/>
<organism evidence="1">
    <name type="scientific">Clostridioides difficile</name>
    <name type="common">Peptoclostridium difficile</name>
    <dbReference type="NCBI Taxonomy" id="1496"/>
    <lineage>
        <taxon>Bacteria</taxon>
        <taxon>Bacillati</taxon>
        <taxon>Bacillota</taxon>
        <taxon>Clostridia</taxon>
        <taxon>Peptostreptococcales</taxon>
        <taxon>Peptostreptococcaceae</taxon>
        <taxon>Clostridioides</taxon>
    </lineage>
</organism>
<accession>A0A069AZI6</accession>
<gene>
    <name evidence="1" type="ORF">BN1095_890016</name>
</gene>
<dbReference type="EMBL" id="LK933533">
    <property type="protein sequence ID" value="CDT81584.1"/>
    <property type="molecule type" value="Genomic_DNA"/>
</dbReference>